<protein>
    <submittedName>
        <fullName evidence="2">Uncharacterized protein</fullName>
    </submittedName>
</protein>
<accession>A0A4C2AD80</accession>
<proteinExistence type="predicted"/>
<evidence type="ECO:0000256" key="1">
    <source>
        <dbReference type="SAM" id="MobiDB-lite"/>
    </source>
</evidence>
<feature type="region of interest" description="Disordered" evidence="1">
    <location>
        <begin position="79"/>
        <end position="106"/>
    </location>
</feature>
<organism evidence="2 3">
    <name type="scientific">Eumeta variegata</name>
    <name type="common">Bagworm moth</name>
    <name type="synonym">Eumeta japonica</name>
    <dbReference type="NCBI Taxonomy" id="151549"/>
    <lineage>
        <taxon>Eukaryota</taxon>
        <taxon>Metazoa</taxon>
        <taxon>Ecdysozoa</taxon>
        <taxon>Arthropoda</taxon>
        <taxon>Hexapoda</taxon>
        <taxon>Insecta</taxon>
        <taxon>Pterygota</taxon>
        <taxon>Neoptera</taxon>
        <taxon>Endopterygota</taxon>
        <taxon>Lepidoptera</taxon>
        <taxon>Glossata</taxon>
        <taxon>Ditrysia</taxon>
        <taxon>Tineoidea</taxon>
        <taxon>Psychidae</taxon>
        <taxon>Oiketicinae</taxon>
        <taxon>Eumeta</taxon>
    </lineage>
</organism>
<feature type="compositionally biased region" description="Basic residues" evidence="1">
    <location>
        <begin position="169"/>
        <end position="181"/>
    </location>
</feature>
<dbReference type="AlphaFoldDB" id="A0A4C2AD80"/>
<gene>
    <name evidence="2" type="ORF">EVAR_91987_1</name>
</gene>
<feature type="region of interest" description="Disordered" evidence="1">
    <location>
        <begin position="139"/>
        <end position="181"/>
    </location>
</feature>
<feature type="compositionally biased region" description="Polar residues" evidence="1">
    <location>
        <begin position="16"/>
        <end position="27"/>
    </location>
</feature>
<evidence type="ECO:0000313" key="2">
    <source>
        <dbReference type="EMBL" id="GBP97762.1"/>
    </source>
</evidence>
<feature type="region of interest" description="Disordered" evidence="1">
    <location>
        <begin position="1"/>
        <end position="27"/>
    </location>
</feature>
<name>A0A4C2AD80_EUMVA</name>
<comment type="caution">
    <text evidence="2">The sequence shown here is derived from an EMBL/GenBank/DDBJ whole genome shotgun (WGS) entry which is preliminary data.</text>
</comment>
<feature type="compositionally biased region" description="Basic and acidic residues" evidence="1">
    <location>
        <begin position="139"/>
        <end position="168"/>
    </location>
</feature>
<keyword evidence="3" id="KW-1185">Reference proteome</keyword>
<evidence type="ECO:0000313" key="3">
    <source>
        <dbReference type="Proteomes" id="UP000299102"/>
    </source>
</evidence>
<feature type="compositionally biased region" description="Basic and acidic residues" evidence="1">
    <location>
        <begin position="1"/>
        <end position="14"/>
    </location>
</feature>
<reference evidence="2 3" key="1">
    <citation type="journal article" date="2019" name="Commun. Biol.">
        <title>The bagworm genome reveals a unique fibroin gene that provides high tensile strength.</title>
        <authorList>
            <person name="Kono N."/>
            <person name="Nakamura H."/>
            <person name="Ohtoshi R."/>
            <person name="Tomita M."/>
            <person name="Numata K."/>
            <person name="Arakawa K."/>
        </authorList>
    </citation>
    <scope>NUCLEOTIDE SEQUENCE [LARGE SCALE GENOMIC DNA]</scope>
</reference>
<dbReference type="EMBL" id="BGZK01003000">
    <property type="protein sequence ID" value="GBP97762.1"/>
    <property type="molecule type" value="Genomic_DNA"/>
</dbReference>
<sequence>MGPDKENVADDATRDAPSNLNQRSQMVSRPAILIRRRRLAYGRVTPTVETGEEQVEYCSLSTCAAGESIYAARHKRTRKNEDEPAWKPSHKVSARVPRTAGSAEQKKTAIRPLPAEYELAAEQLLTKAAQMDSFEEDIKRLMKGASRGERKQTPWPKRDDGSRDDKIKYAHKQSRRCRRDD</sequence>
<dbReference type="Proteomes" id="UP000299102">
    <property type="component" value="Unassembled WGS sequence"/>
</dbReference>